<evidence type="ECO:0000313" key="1">
    <source>
        <dbReference type="EnsemblMetazoa" id="CLYHEMP002991.1"/>
    </source>
</evidence>
<dbReference type="PANTHER" id="PTHR31362:SF0">
    <property type="entry name" value="EXOSTOSIN DOMAIN-CONTAINING PROTEIN-RELATED"/>
    <property type="match status" value="1"/>
</dbReference>
<dbReference type="AlphaFoldDB" id="A0A7M5UMU4"/>
<dbReference type="EnsemblMetazoa" id="CLYHEMT002991.1">
    <property type="protein sequence ID" value="CLYHEMP002991.1"/>
    <property type="gene ID" value="CLYHEMG002991"/>
</dbReference>
<accession>A0A7M5UMU4</accession>
<evidence type="ECO:0000313" key="2">
    <source>
        <dbReference type="Proteomes" id="UP000594262"/>
    </source>
</evidence>
<reference evidence="1" key="1">
    <citation type="submission" date="2021-01" db="UniProtKB">
        <authorList>
            <consortium name="EnsemblMetazoa"/>
        </authorList>
    </citation>
    <scope>IDENTIFICATION</scope>
</reference>
<dbReference type="OrthoDB" id="6019889at2759"/>
<keyword evidence="2" id="KW-1185">Reference proteome</keyword>
<proteinExistence type="predicted"/>
<dbReference type="InterPro" id="IPR005049">
    <property type="entry name" value="STL-like"/>
</dbReference>
<sequence length="299" mass="34760">MHSQAYFTTDATCYKLQFPTLQEHTNIEKAYEPLFKKVIFCGAKENKTYEADLLVVQENRGYQGYVCLIRAIEKYPTGFVGYLYSNDDVILNFWNFNADPHKVWLGKRIHKRFIHRLGYEPPNWSWFKGFDGAKRCENVFRKINNGSVSQLIPGESRNTDASFITKALKVFKRNVNFENTKIVCVVGRSDLIYIPAIHSQGFKIIGNIYNREKVFLEIAVPSITHYLDLKENFINLNGNYYNDIVGYSKDYWSGKAFFDTHNINTSFTHPLKLSNPLLKSYVDGVYAGLIKTFREQCNW</sequence>
<name>A0A7M5UMU4_9CNID</name>
<organism evidence="1 2">
    <name type="scientific">Clytia hemisphaerica</name>
    <dbReference type="NCBI Taxonomy" id="252671"/>
    <lineage>
        <taxon>Eukaryota</taxon>
        <taxon>Metazoa</taxon>
        <taxon>Cnidaria</taxon>
        <taxon>Hydrozoa</taxon>
        <taxon>Hydroidolina</taxon>
        <taxon>Leptothecata</taxon>
        <taxon>Obeliida</taxon>
        <taxon>Clytiidae</taxon>
        <taxon>Clytia</taxon>
    </lineage>
</organism>
<dbReference type="Proteomes" id="UP000594262">
    <property type="component" value="Unplaced"/>
</dbReference>
<protein>
    <submittedName>
        <fullName evidence="1">Uncharacterized protein</fullName>
    </submittedName>
</protein>
<dbReference type="PANTHER" id="PTHR31362">
    <property type="entry name" value="GLYCOSYLTRANSFERASE STELLO1-RELATED"/>
    <property type="match status" value="1"/>
</dbReference>